<evidence type="ECO:0000259" key="5">
    <source>
        <dbReference type="PROSITE" id="PS51123"/>
    </source>
</evidence>
<dbReference type="GO" id="GO:0009279">
    <property type="term" value="C:cell outer membrane"/>
    <property type="evidence" value="ECO:0007669"/>
    <property type="project" value="UniProtKB-SubCell"/>
</dbReference>
<dbReference type="AlphaFoldDB" id="A0A1H1MLB2"/>
<dbReference type="EMBL" id="LT629736">
    <property type="protein sequence ID" value="SDR87412.1"/>
    <property type="molecule type" value="Genomic_DNA"/>
</dbReference>
<name>A0A1H1MLB2_9GAMM</name>
<dbReference type="PANTHER" id="PTHR30329:SF20">
    <property type="entry name" value="EXPORTED PROTEIN"/>
    <property type="match status" value="1"/>
</dbReference>
<evidence type="ECO:0000256" key="1">
    <source>
        <dbReference type="ARBA" id="ARBA00004442"/>
    </source>
</evidence>
<dbReference type="InterPro" id="IPR006664">
    <property type="entry name" value="OMP_bac"/>
</dbReference>
<evidence type="ECO:0000256" key="2">
    <source>
        <dbReference type="ARBA" id="ARBA00023136"/>
    </source>
</evidence>
<feature type="chain" id="PRO_5009254532" evidence="4">
    <location>
        <begin position="21"/>
        <end position="182"/>
    </location>
</feature>
<evidence type="ECO:0000256" key="3">
    <source>
        <dbReference type="PROSITE-ProRule" id="PRU00473"/>
    </source>
</evidence>
<dbReference type="InterPro" id="IPR036737">
    <property type="entry name" value="OmpA-like_sf"/>
</dbReference>
<gene>
    <name evidence="6" type="ORF">SAMN05216421_0489</name>
</gene>
<keyword evidence="4" id="KW-0732">Signal</keyword>
<dbReference type="InterPro" id="IPR050330">
    <property type="entry name" value="Bact_OuterMem_StrucFunc"/>
</dbReference>
<dbReference type="PANTHER" id="PTHR30329">
    <property type="entry name" value="STATOR ELEMENT OF FLAGELLAR MOTOR COMPLEX"/>
    <property type="match status" value="1"/>
</dbReference>
<dbReference type="Pfam" id="PF00691">
    <property type="entry name" value="OmpA"/>
    <property type="match status" value="1"/>
</dbReference>
<evidence type="ECO:0000256" key="4">
    <source>
        <dbReference type="SAM" id="SignalP"/>
    </source>
</evidence>
<dbReference type="PROSITE" id="PS51257">
    <property type="entry name" value="PROKAR_LIPOPROTEIN"/>
    <property type="match status" value="1"/>
</dbReference>
<dbReference type="SUPFAM" id="SSF103088">
    <property type="entry name" value="OmpA-like"/>
    <property type="match status" value="1"/>
</dbReference>
<dbReference type="Gene3D" id="3.30.1330.60">
    <property type="entry name" value="OmpA-like domain"/>
    <property type="match status" value="1"/>
</dbReference>
<organism evidence="6 7">
    <name type="scientific">Halopseudomonas xinjiangensis</name>
    <dbReference type="NCBI Taxonomy" id="487184"/>
    <lineage>
        <taxon>Bacteria</taxon>
        <taxon>Pseudomonadati</taxon>
        <taxon>Pseudomonadota</taxon>
        <taxon>Gammaproteobacteria</taxon>
        <taxon>Pseudomonadales</taxon>
        <taxon>Pseudomonadaceae</taxon>
        <taxon>Halopseudomonas</taxon>
    </lineage>
</organism>
<sequence>MQIIRTFVLSSLVVVVSACASKAPEKAPEPRVSWADSRVAEVTAVAEAQGFEVEREGEEIRVIIPVDGNFHPKRTLLLPKGLVPIGKVGSALKDDGECHFRVVGHSDTEGDEEINEKLSFERAQAVANMLMLSGVRRKQMSLEAMGENEPRADNSTPIGRQLNRRVEIVLTPATTEVALATK</sequence>
<proteinExistence type="predicted"/>
<reference evidence="7" key="1">
    <citation type="submission" date="2016-10" db="EMBL/GenBank/DDBJ databases">
        <authorList>
            <person name="Varghese N."/>
            <person name="Submissions S."/>
        </authorList>
    </citation>
    <scope>NUCLEOTIDE SEQUENCE [LARGE SCALE GENOMIC DNA]</scope>
    <source>
        <strain evidence="7">NRRL B-51270</strain>
    </source>
</reference>
<keyword evidence="2 3" id="KW-0472">Membrane</keyword>
<dbReference type="InterPro" id="IPR006665">
    <property type="entry name" value="OmpA-like"/>
</dbReference>
<evidence type="ECO:0000313" key="7">
    <source>
        <dbReference type="Proteomes" id="UP000243207"/>
    </source>
</evidence>
<dbReference type="PRINTS" id="PR01021">
    <property type="entry name" value="OMPADOMAIN"/>
</dbReference>
<comment type="subcellular location">
    <subcellularLocation>
        <location evidence="1">Cell outer membrane</location>
    </subcellularLocation>
</comment>
<protein>
    <submittedName>
        <fullName evidence="6">Outer membrane protein OmpA</fullName>
    </submittedName>
</protein>
<dbReference type="CDD" id="cd07185">
    <property type="entry name" value="OmpA_C-like"/>
    <property type="match status" value="1"/>
</dbReference>
<feature type="domain" description="OmpA-like" evidence="5">
    <location>
        <begin position="56"/>
        <end position="174"/>
    </location>
</feature>
<dbReference type="PROSITE" id="PS51123">
    <property type="entry name" value="OMPA_2"/>
    <property type="match status" value="1"/>
</dbReference>
<dbReference type="Proteomes" id="UP000243207">
    <property type="component" value="Chromosome I"/>
</dbReference>
<feature type="signal peptide" evidence="4">
    <location>
        <begin position="1"/>
        <end position="20"/>
    </location>
</feature>
<keyword evidence="7" id="KW-1185">Reference proteome</keyword>
<evidence type="ECO:0000313" key="6">
    <source>
        <dbReference type="EMBL" id="SDR87412.1"/>
    </source>
</evidence>
<accession>A0A1H1MLB2</accession>
<dbReference type="STRING" id="487184.SAMN05216421_0489"/>